<dbReference type="Pfam" id="PF00809">
    <property type="entry name" value="Pterin_bind"/>
    <property type="match status" value="1"/>
</dbReference>
<dbReference type="PANTHER" id="PTHR20941">
    <property type="entry name" value="FOLATE SYNTHESIS PROTEINS"/>
    <property type="match status" value="1"/>
</dbReference>
<dbReference type="GO" id="GO:0046654">
    <property type="term" value="P:tetrahydrofolate biosynthetic process"/>
    <property type="evidence" value="ECO:0007669"/>
    <property type="project" value="UniProtKB-UniPathway"/>
</dbReference>
<keyword evidence="10" id="KW-0418">Kinase</keyword>
<dbReference type="InterPro" id="IPR011005">
    <property type="entry name" value="Dihydropteroate_synth-like_sf"/>
</dbReference>
<dbReference type="SUPFAM" id="SSF55083">
    <property type="entry name" value="6-hydroxymethyl-7,8-dihydropterin pyrophosphokinase, HPPK"/>
    <property type="match status" value="1"/>
</dbReference>
<dbReference type="EMBL" id="VRMN01000009">
    <property type="protein sequence ID" value="KAA8492644.1"/>
    <property type="molecule type" value="Genomic_DNA"/>
</dbReference>
<evidence type="ECO:0000256" key="2">
    <source>
        <dbReference type="ARBA" id="ARBA00000198"/>
    </source>
</evidence>
<feature type="domain" description="Pterin-binding" evidence="15">
    <location>
        <begin position="206"/>
        <end position="443"/>
    </location>
</feature>
<dbReference type="Pfam" id="PF01288">
    <property type="entry name" value="HPPK"/>
    <property type="match status" value="1"/>
</dbReference>
<comment type="cofactor">
    <cofactor evidence="3">
        <name>Mg(2+)</name>
        <dbReference type="ChEBI" id="CHEBI:18420"/>
    </cofactor>
</comment>
<dbReference type="PROSITE" id="PS50972">
    <property type="entry name" value="PTERIN_BINDING"/>
    <property type="match status" value="1"/>
</dbReference>
<dbReference type="Gene3D" id="3.20.20.20">
    <property type="entry name" value="Dihydropteroate synthase-like"/>
    <property type="match status" value="1"/>
</dbReference>
<dbReference type="CDD" id="cd00739">
    <property type="entry name" value="DHPS"/>
    <property type="match status" value="1"/>
</dbReference>
<dbReference type="AlphaFoldDB" id="A0A5J4YPM9"/>
<dbReference type="InterPro" id="IPR000550">
    <property type="entry name" value="Hppk"/>
</dbReference>
<keyword evidence="17" id="KW-1185">Reference proteome</keyword>
<dbReference type="GO" id="GO:0005740">
    <property type="term" value="C:mitochondrial envelope"/>
    <property type="evidence" value="ECO:0007669"/>
    <property type="project" value="TreeGrafter"/>
</dbReference>
<dbReference type="InterPro" id="IPR045031">
    <property type="entry name" value="DHP_synth-like"/>
</dbReference>
<evidence type="ECO:0000256" key="6">
    <source>
        <dbReference type="ARBA" id="ARBA00009951"/>
    </source>
</evidence>
<dbReference type="InterPro" id="IPR006390">
    <property type="entry name" value="DHP_synth_dom"/>
</dbReference>
<evidence type="ECO:0000256" key="14">
    <source>
        <dbReference type="ARBA" id="ARBA00023268"/>
    </source>
</evidence>
<evidence type="ECO:0000256" key="4">
    <source>
        <dbReference type="ARBA" id="ARBA00004763"/>
    </source>
</evidence>
<evidence type="ECO:0000259" key="15">
    <source>
        <dbReference type="PROSITE" id="PS50972"/>
    </source>
</evidence>
<keyword evidence="8" id="KW-0479">Metal-binding</keyword>
<comment type="catalytic activity">
    <reaction evidence="1">
        <text>(7,8-dihydropterin-6-yl)methyl diphosphate + 4-aminobenzoate = 7,8-dihydropteroate + diphosphate</text>
        <dbReference type="Rhea" id="RHEA:19949"/>
        <dbReference type="ChEBI" id="CHEBI:17836"/>
        <dbReference type="ChEBI" id="CHEBI:17839"/>
        <dbReference type="ChEBI" id="CHEBI:33019"/>
        <dbReference type="ChEBI" id="CHEBI:72950"/>
        <dbReference type="EC" id="2.5.1.15"/>
    </reaction>
</comment>
<dbReference type="GO" id="GO:0005524">
    <property type="term" value="F:ATP binding"/>
    <property type="evidence" value="ECO:0007669"/>
    <property type="project" value="UniProtKB-KW"/>
</dbReference>
<dbReference type="PANTHER" id="PTHR20941:SF1">
    <property type="entry name" value="FOLIC ACID SYNTHESIS PROTEIN FOL1"/>
    <property type="match status" value="1"/>
</dbReference>
<proteinExistence type="inferred from homology"/>
<organism evidence="16 17">
    <name type="scientific">Porphyridium purpureum</name>
    <name type="common">Red alga</name>
    <name type="synonym">Porphyridium cruentum</name>
    <dbReference type="NCBI Taxonomy" id="35688"/>
    <lineage>
        <taxon>Eukaryota</taxon>
        <taxon>Rhodophyta</taxon>
        <taxon>Bangiophyceae</taxon>
        <taxon>Porphyridiales</taxon>
        <taxon>Porphyridiaceae</taxon>
        <taxon>Porphyridium</taxon>
    </lineage>
</organism>
<evidence type="ECO:0000256" key="11">
    <source>
        <dbReference type="ARBA" id="ARBA00022840"/>
    </source>
</evidence>
<dbReference type="PROSITE" id="PS00794">
    <property type="entry name" value="HPPK"/>
    <property type="match status" value="1"/>
</dbReference>
<comment type="similarity">
    <text evidence="6">In the C-terminal section; belongs to the DHPS family.</text>
</comment>
<dbReference type="SUPFAM" id="SSF51717">
    <property type="entry name" value="Dihydropteroate synthetase-like"/>
    <property type="match status" value="1"/>
</dbReference>
<keyword evidence="7" id="KW-0808">Transferase</keyword>
<dbReference type="Proteomes" id="UP000324585">
    <property type="component" value="Unassembled WGS sequence"/>
</dbReference>
<dbReference type="InterPro" id="IPR000489">
    <property type="entry name" value="Pterin-binding_dom"/>
</dbReference>
<name>A0A5J4YPM9_PORPP</name>
<dbReference type="GO" id="GO:0004156">
    <property type="term" value="F:dihydropteroate synthase activity"/>
    <property type="evidence" value="ECO:0007669"/>
    <property type="project" value="UniProtKB-EC"/>
</dbReference>
<keyword evidence="12" id="KW-0460">Magnesium</keyword>
<evidence type="ECO:0000256" key="10">
    <source>
        <dbReference type="ARBA" id="ARBA00022777"/>
    </source>
</evidence>
<dbReference type="Gene3D" id="3.30.70.560">
    <property type="entry name" value="7,8-Dihydro-6-hydroxymethylpterin-pyrophosphokinase HPPK"/>
    <property type="match status" value="1"/>
</dbReference>
<evidence type="ECO:0000256" key="5">
    <source>
        <dbReference type="ARBA" id="ARBA00005051"/>
    </source>
</evidence>
<sequence>MQNITPVYIALGSNLGDRARTLARAVRELERSGALCAAPAPRVSFLYRSAPMYVTEQPVFYNAVCCGYTSLHAEGLLQKLKGIEAALGRNKEGCVSAIRNGPREIDLDVLFYGSSPAAVYMSASLQIPHPRITERGFVLQPLADVCSDHDETSSGSALRACAIPEQTIAAHVSELSQEARACRVVSCGAHHELVVGSALDPTPPPSYAMGILNATPDSFSDGGQLKQSTVEWRARVDATANMCDILDIGGQSTRPGADHVPESEELERVLPLITYVREKHPKMIISIDTFSAHVAERAVRAGANIINDVSGGTRDPDMLRTVAEMDVPTVLMHMRGDSHTMGSLTDYTPDGVVFGVIRELRLRIEAARAAGIMPWNILTDPGLGFAKKGEQNLQLLRELRKMKSTLGSFPMLVGASRKRFLGSILNRETIPSDRDWATAATVR</sequence>
<comment type="caution">
    <text evidence="16">The sequence shown here is derived from an EMBL/GenBank/DDBJ whole genome shotgun (WGS) entry which is preliminary data.</text>
</comment>
<comment type="catalytic activity">
    <reaction evidence="2">
        <text>6-hydroxymethyl-7,8-dihydropterin + ATP = (7,8-dihydropterin-6-yl)methyl diphosphate + AMP + H(+)</text>
        <dbReference type="Rhea" id="RHEA:11412"/>
        <dbReference type="ChEBI" id="CHEBI:15378"/>
        <dbReference type="ChEBI" id="CHEBI:30616"/>
        <dbReference type="ChEBI" id="CHEBI:44841"/>
        <dbReference type="ChEBI" id="CHEBI:72950"/>
        <dbReference type="ChEBI" id="CHEBI:456215"/>
        <dbReference type="EC" id="2.7.6.3"/>
    </reaction>
</comment>
<comment type="pathway">
    <text evidence="5">Cofactor biosynthesis; tetrahydrofolate biosynthesis; 2-amino-4-hydroxy-6-hydroxymethyl-7,8-dihydropteridine diphosphate from 7,8-dihydroneopterin triphosphate: step 4/4.</text>
</comment>
<dbReference type="OMA" id="NIPHKLM"/>
<evidence type="ECO:0000256" key="8">
    <source>
        <dbReference type="ARBA" id="ARBA00022723"/>
    </source>
</evidence>
<protein>
    <submittedName>
        <fullName evidence="16">Folic acid synthesis protein fol1</fullName>
    </submittedName>
</protein>
<dbReference type="InterPro" id="IPR035907">
    <property type="entry name" value="Hppk_sf"/>
</dbReference>
<keyword evidence="11" id="KW-0067">ATP-binding</keyword>
<dbReference type="GO" id="GO:0046656">
    <property type="term" value="P:folic acid biosynthetic process"/>
    <property type="evidence" value="ECO:0007669"/>
    <property type="project" value="UniProtKB-KW"/>
</dbReference>
<dbReference type="GO" id="GO:0046872">
    <property type="term" value="F:metal ion binding"/>
    <property type="evidence" value="ECO:0007669"/>
    <property type="project" value="UniProtKB-KW"/>
</dbReference>
<dbReference type="NCBIfam" id="TIGR01498">
    <property type="entry name" value="folK"/>
    <property type="match status" value="1"/>
</dbReference>
<keyword evidence="14" id="KW-0511">Multifunctional enzyme</keyword>
<evidence type="ECO:0000256" key="7">
    <source>
        <dbReference type="ARBA" id="ARBA00022679"/>
    </source>
</evidence>
<evidence type="ECO:0000256" key="1">
    <source>
        <dbReference type="ARBA" id="ARBA00000012"/>
    </source>
</evidence>
<evidence type="ECO:0000256" key="9">
    <source>
        <dbReference type="ARBA" id="ARBA00022741"/>
    </source>
</evidence>
<comment type="pathway">
    <text evidence="4">Cofactor biosynthesis; tetrahydrofolate biosynthesis; 7,8-dihydrofolate from 2-amino-4-hydroxy-6-hydroxymethyl-7,8-dihydropteridine diphosphate and 4-aminobenzoate: step 1/2.</text>
</comment>
<evidence type="ECO:0000313" key="16">
    <source>
        <dbReference type="EMBL" id="KAA8492644.1"/>
    </source>
</evidence>
<keyword evidence="9" id="KW-0547">Nucleotide-binding</keyword>
<dbReference type="OrthoDB" id="615426at2759"/>
<reference evidence="16" key="1">
    <citation type="submission" date="2019-09" db="EMBL/GenBank/DDBJ databases">
        <title>Expansion of phycobilisome linker gene families in mesophilic red algae.</title>
        <authorList>
            <person name="Lee J."/>
        </authorList>
    </citation>
    <scope>NUCLEOTIDE SEQUENCE [LARGE SCALE GENOMIC DNA]</scope>
    <source>
        <strain evidence="16">CCMP 1328</strain>
        <tissue evidence="16">Unicellular</tissue>
    </source>
</reference>
<dbReference type="UniPathway" id="UPA00077">
    <property type="reaction ID" value="UER00155"/>
</dbReference>
<evidence type="ECO:0000256" key="13">
    <source>
        <dbReference type="ARBA" id="ARBA00022909"/>
    </source>
</evidence>
<dbReference type="GO" id="GO:0016301">
    <property type="term" value="F:kinase activity"/>
    <property type="evidence" value="ECO:0007669"/>
    <property type="project" value="UniProtKB-KW"/>
</dbReference>
<dbReference type="CDD" id="cd00483">
    <property type="entry name" value="HPPK"/>
    <property type="match status" value="1"/>
</dbReference>
<evidence type="ECO:0000313" key="17">
    <source>
        <dbReference type="Proteomes" id="UP000324585"/>
    </source>
</evidence>
<dbReference type="NCBIfam" id="TIGR01496">
    <property type="entry name" value="DHPS"/>
    <property type="match status" value="1"/>
</dbReference>
<evidence type="ECO:0000256" key="12">
    <source>
        <dbReference type="ARBA" id="ARBA00022842"/>
    </source>
</evidence>
<accession>A0A5J4YPM9</accession>
<evidence type="ECO:0000256" key="3">
    <source>
        <dbReference type="ARBA" id="ARBA00001946"/>
    </source>
</evidence>
<dbReference type="GO" id="GO:0003848">
    <property type="term" value="F:2-amino-4-hydroxy-6-hydroxymethyldihydropteridine diphosphokinase activity"/>
    <property type="evidence" value="ECO:0007669"/>
    <property type="project" value="UniProtKB-EC"/>
</dbReference>
<keyword evidence="13" id="KW-0289">Folate biosynthesis</keyword>
<gene>
    <name evidence="16" type="ORF">FVE85_8151</name>
</gene>